<comment type="catalytic activity">
    <reaction evidence="10">
        <text>O-phospho-D-serine + H2O = D-serine + phosphate</text>
        <dbReference type="Rhea" id="RHEA:24873"/>
        <dbReference type="ChEBI" id="CHEBI:15377"/>
        <dbReference type="ChEBI" id="CHEBI:35247"/>
        <dbReference type="ChEBI" id="CHEBI:43474"/>
        <dbReference type="ChEBI" id="CHEBI:58680"/>
        <dbReference type="EC" id="3.1.3.3"/>
    </reaction>
</comment>
<comment type="cofactor">
    <cofactor evidence="1">
        <name>Mg(2+)</name>
        <dbReference type="ChEBI" id="CHEBI:18420"/>
    </cofactor>
</comment>
<dbReference type="EC" id="3.1.3.3" evidence="3"/>
<keyword evidence="4" id="KW-0028">Amino-acid biosynthesis</keyword>
<dbReference type="RefSeq" id="WP_012592098.1">
    <property type="nucleotide sequence ID" value="NC_011666.1"/>
</dbReference>
<evidence type="ECO:0000256" key="5">
    <source>
        <dbReference type="ARBA" id="ARBA00022723"/>
    </source>
</evidence>
<proteinExistence type="predicted"/>
<dbReference type="STRING" id="395965.Msil_3120"/>
<accession>B8EL01</accession>
<evidence type="ECO:0000256" key="3">
    <source>
        <dbReference type="ARBA" id="ARBA00012640"/>
    </source>
</evidence>
<gene>
    <name evidence="11" type="ordered locus">Msil_3120</name>
</gene>
<keyword evidence="8" id="KW-0718">Serine biosynthesis</keyword>
<keyword evidence="12" id="KW-1185">Reference proteome</keyword>
<evidence type="ECO:0000256" key="9">
    <source>
        <dbReference type="ARBA" id="ARBA00048138"/>
    </source>
</evidence>
<dbReference type="KEGG" id="msl:Msil_3120"/>
<dbReference type="Gene3D" id="3.40.50.1000">
    <property type="entry name" value="HAD superfamily/HAD-like"/>
    <property type="match status" value="1"/>
</dbReference>
<organism evidence="11 12">
    <name type="scientific">Methylocella silvestris (strain DSM 15510 / CIP 108128 / LMG 27833 / NCIMB 13906 / BL2)</name>
    <dbReference type="NCBI Taxonomy" id="395965"/>
    <lineage>
        <taxon>Bacteria</taxon>
        <taxon>Pseudomonadati</taxon>
        <taxon>Pseudomonadota</taxon>
        <taxon>Alphaproteobacteria</taxon>
        <taxon>Hyphomicrobiales</taxon>
        <taxon>Beijerinckiaceae</taxon>
        <taxon>Methylocella</taxon>
    </lineage>
</organism>
<name>B8EL01_METSB</name>
<dbReference type="InterPro" id="IPR036412">
    <property type="entry name" value="HAD-like_sf"/>
</dbReference>
<protein>
    <recommendedName>
        <fullName evidence="3">phosphoserine phosphatase</fullName>
        <ecNumber evidence="3">3.1.3.3</ecNumber>
    </recommendedName>
</protein>
<comment type="catalytic activity">
    <reaction evidence="9">
        <text>O-phospho-L-serine + H2O = L-serine + phosphate</text>
        <dbReference type="Rhea" id="RHEA:21208"/>
        <dbReference type="ChEBI" id="CHEBI:15377"/>
        <dbReference type="ChEBI" id="CHEBI:33384"/>
        <dbReference type="ChEBI" id="CHEBI:43474"/>
        <dbReference type="ChEBI" id="CHEBI:57524"/>
        <dbReference type="EC" id="3.1.3.3"/>
    </reaction>
</comment>
<evidence type="ECO:0000313" key="12">
    <source>
        <dbReference type="Proteomes" id="UP000002257"/>
    </source>
</evidence>
<reference evidence="11 12" key="1">
    <citation type="journal article" date="2010" name="J. Bacteriol.">
        <title>Complete genome sequence of the aerobic facultative methanotroph Methylocella silvestris BL2.</title>
        <authorList>
            <person name="Chen Y."/>
            <person name="Crombie A."/>
            <person name="Rahman M.T."/>
            <person name="Dedysh S.N."/>
            <person name="Liesack W."/>
            <person name="Stott M.B."/>
            <person name="Alam M."/>
            <person name="Theisen A.R."/>
            <person name="Murrell J.C."/>
            <person name="Dunfield P.F."/>
        </authorList>
    </citation>
    <scope>NUCLEOTIDE SEQUENCE [LARGE SCALE GENOMIC DNA]</scope>
    <source>
        <strain evidence="12">DSM 15510 / CIP 108128 / LMG 27833 / NCIMB 13906 / BL2</strain>
    </source>
</reference>
<keyword evidence="5" id="KW-0479">Metal-binding</keyword>
<evidence type="ECO:0000313" key="11">
    <source>
        <dbReference type="EMBL" id="ACK52029.1"/>
    </source>
</evidence>
<comment type="pathway">
    <text evidence="2">Amino-acid biosynthesis; L-serine biosynthesis; L-serine from 3-phospho-D-glycerate: step 3/3.</text>
</comment>
<dbReference type="GO" id="GO:0036424">
    <property type="term" value="F:L-phosphoserine phosphatase activity"/>
    <property type="evidence" value="ECO:0007669"/>
    <property type="project" value="TreeGrafter"/>
</dbReference>
<dbReference type="CDD" id="cd01427">
    <property type="entry name" value="HAD_like"/>
    <property type="match status" value="1"/>
</dbReference>
<evidence type="ECO:0000256" key="7">
    <source>
        <dbReference type="ARBA" id="ARBA00022842"/>
    </source>
</evidence>
<keyword evidence="6" id="KW-0378">Hydrolase</keyword>
<dbReference type="HOGENOM" id="CLU_052514_0_0_5"/>
<evidence type="ECO:0000256" key="10">
    <source>
        <dbReference type="ARBA" id="ARBA00048523"/>
    </source>
</evidence>
<dbReference type="EMBL" id="CP001280">
    <property type="protein sequence ID" value="ACK52029.1"/>
    <property type="molecule type" value="Genomic_DNA"/>
</dbReference>
<dbReference type="SUPFAM" id="SSF56784">
    <property type="entry name" value="HAD-like"/>
    <property type="match status" value="1"/>
</dbReference>
<dbReference type="OrthoDB" id="9799365at2"/>
<dbReference type="AlphaFoldDB" id="B8EL01"/>
<evidence type="ECO:0000256" key="4">
    <source>
        <dbReference type="ARBA" id="ARBA00022605"/>
    </source>
</evidence>
<dbReference type="InterPro" id="IPR023214">
    <property type="entry name" value="HAD_sf"/>
</dbReference>
<evidence type="ECO:0000256" key="8">
    <source>
        <dbReference type="ARBA" id="ARBA00023299"/>
    </source>
</evidence>
<dbReference type="GO" id="GO:0000287">
    <property type="term" value="F:magnesium ion binding"/>
    <property type="evidence" value="ECO:0007669"/>
    <property type="project" value="TreeGrafter"/>
</dbReference>
<keyword evidence="7" id="KW-0460">Magnesium</keyword>
<evidence type="ECO:0000256" key="6">
    <source>
        <dbReference type="ARBA" id="ARBA00022801"/>
    </source>
</evidence>
<dbReference type="PANTHER" id="PTHR43344">
    <property type="entry name" value="PHOSPHOSERINE PHOSPHATASE"/>
    <property type="match status" value="1"/>
</dbReference>
<dbReference type="GO" id="GO:0006564">
    <property type="term" value="P:L-serine biosynthetic process"/>
    <property type="evidence" value="ECO:0007669"/>
    <property type="project" value="UniProtKB-KW"/>
</dbReference>
<dbReference type="InterPro" id="IPR050582">
    <property type="entry name" value="HAD-like_SerB"/>
</dbReference>
<dbReference type="Pfam" id="PF12710">
    <property type="entry name" value="HAD"/>
    <property type="match status" value="1"/>
</dbReference>
<evidence type="ECO:0000256" key="2">
    <source>
        <dbReference type="ARBA" id="ARBA00005135"/>
    </source>
</evidence>
<dbReference type="PANTHER" id="PTHR43344:SF2">
    <property type="entry name" value="PHOSPHOSERINE PHOSPHATASE"/>
    <property type="match status" value="1"/>
</dbReference>
<sequence length="354" mass="39297">MTDLWSRRRVFGLPGSFYLAFGATPAFAQAELRPRLPSGEGFDGDAPDDPLPSWAEGHAKAAIVAFVDRVTRDGGADFVPPPERIAAFDNDGTLWSEQPYYFQLAFTVDRVQALTKNHPEWRQKPVLRALIGGDKAALAGIGEKDILEVVALTHAGVTVDEFTKEVAAWTASARHPRFDRPYTELIFQPMLELLTYLRANGFKTFIVSGGGVDFMRPWAPAVYGVPPEQIVGSSIKASFTLNGDKVSIEKLPQIEFVDDGPGKPVAINRFIGRKPIFAAGNSDGDLEMLQWTTLNPGPRFGLIVRHTDAEREWAYDRGSKIGRLDKALDEAPARGWLVVDMKEDWKRVYPDRKQ</sequence>
<dbReference type="eggNOG" id="COG0560">
    <property type="taxonomic scope" value="Bacteria"/>
</dbReference>
<evidence type="ECO:0000256" key="1">
    <source>
        <dbReference type="ARBA" id="ARBA00001946"/>
    </source>
</evidence>
<dbReference type="Proteomes" id="UP000002257">
    <property type="component" value="Chromosome"/>
</dbReference>
<dbReference type="GO" id="GO:0005737">
    <property type="term" value="C:cytoplasm"/>
    <property type="evidence" value="ECO:0007669"/>
    <property type="project" value="TreeGrafter"/>
</dbReference>